<protein>
    <recommendedName>
        <fullName evidence="3">D-glutamate cyclase-like C-terminal domain-containing protein</fullName>
    </recommendedName>
</protein>
<dbReference type="PANTHER" id="PTHR32022">
    <property type="entry name" value="D-GLUTAMATE CYCLASE, MITOCHONDRIAL"/>
    <property type="match status" value="1"/>
</dbReference>
<keyword evidence="5" id="KW-1185">Reference proteome</keyword>
<evidence type="ECO:0000256" key="1">
    <source>
        <dbReference type="ARBA" id="ARBA00007896"/>
    </source>
</evidence>
<gene>
    <name evidence="4" type="ORF">BSL78_14690</name>
</gene>
<accession>A0A2G8KKB1</accession>
<dbReference type="Gene3D" id="3.30.2040.10">
    <property type="entry name" value="PSTPO5379-like domain"/>
    <property type="match status" value="1"/>
</dbReference>
<dbReference type="Gene3D" id="3.40.1640.10">
    <property type="entry name" value="PSTPO5379-like"/>
    <property type="match status" value="1"/>
</dbReference>
<proteinExistence type="inferred from homology"/>
<dbReference type="STRING" id="307972.A0A2G8KKB1"/>
<comment type="similarity">
    <text evidence="1">Belongs to the D-glutamate cyclase family.</text>
</comment>
<dbReference type="OrthoDB" id="10262538at2759"/>
<evidence type="ECO:0000256" key="2">
    <source>
        <dbReference type="ARBA" id="ARBA00023239"/>
    </source>
</evidence>
<reference evidence="4 5" key="1">
    <citation type="journal article" date="2017" name="PLoS Biol.">
        <title>The sea cucumber genome provides insights into morphological evolution and visceral regeneration.</title>
        <authorList>
            <person name="Zhang X."/>
            <person name="Sun L."/>
            <person name="Yuan J."/>
            <person name="Sun Y."/>
            <person name="Gao Y."/>
            <person name="Zhang L."/>
            <person name="Li S."/>
            <person name="Dai H."/>
            <person name="Hamel J.F."/>
            <person name="Liu C."/>
            <person name="Yu Y."/>
            <person name="Liu S."/>
            <person name="Lin W."/>
            <person name="Guo K."/>
            <person name="Jin S."/>
            <person name="Xu P."/>
            <person name="Storey K.B."/>
            <person name="Huan P."/>
            <person name="Zhang T."/>
            <person name="Zhou Y."/>
            <person name="Zhang J."/>
            <person name="Lin C."/>
            <person name="Li X."/>
            <person name="Xing L."/>
            <person name="Huo D."/>
            <person name="Sun M."/>
            <person name="Wang L."/>
            <person name="Mercier A."/>
            <person name="Li F."/>
            <person name="Yang H."/>
            <person name="Xiang J."/>
        </authorList>
    </citation>
    <scope>NUCLEOTIDE SEQUENCE [LARGE SCALE GENOMIC DNA]</scope>
    <source>
        <strain evidence="4">Shaxun</strain>
        <tissue evidence="4">Muscle</tissue>
    </source>
</reference>
<dbReference type="InterPro" id="IPR025504">
    <property type="entry name" value="GLUCM_C"/>
</dbReference>
<dbReference type="EMBL" id="MRZV01000522">
    <property type="protein sequence ID" value="PIK48442.1"/>
    <property type="molecule type" value="Genomic_DNA"/>
</dbReference>
<evidence type="ECO:0000259" key="3">
    <source>
        <dbReference type="Pfam" id="PF14336"/>
    </source>
</evidence>
<organism evidence="4 5">
    <name type="scientific">Stichopus japonicus</name>
    <name type="common">Sea cucumber</name>
    <dbReference type="NCBI Taxonomy" id="307972"/>
    <lineage>
        <taxon>Eukaryota</taxon>
        <taxon>Metazoa</taxon>
        <taxon>Echinodermata</taxon>
        <taxon>Eleutherozoa</taxon>
        <taxon>Echinozoa</taxon>
        <taxon>Holothuroidea</taxon>
        <taxon>Aspidochirotacea</taxon>
        <taxon>Aspidochirotida</taxon>
        <taxon>Stichopodidae</taxon>
        <taxon>Apostichopus</taxon>
    </lineage>
</organism>
<dbReference type="Gene3D" id="3.90.1640.20">
    <property type="entry name" value="TON_0340"/>
    <property type="match status" value="1"/>
</dbReference>
<evidence type="ECO:0000313" key="4">
    <source>
        <dbReference type="EMBL" id="PIK48442.1"/>
    </source>
</evidence>
<dbReference type="Pfam" id="PF07286">
    <property type="entry name" value="D-Glu_cyclase"/>
    <property type="match status" value="1"/>
</dbReference>
<dbReference type="InterPro" id="IPR038021">
    <property type="entry name" value="Putative_hydro-lyase"/>
</dbReference>
<dbReference type="PANTHER" id="PTHR32022:SF10">
    <property type="entry name" value="D-GLUTAMATE CYCLASE, MITOCHONDRIAL"/>
    <property type="match status" value="1"/>
</dbReference>
<dbReference type="AlphaFoldDB" id="A0A2G8KKB1"/>
<dbReference type="InterPro" id="IPR009906">
    <property type="entry name" value="D-Glu_cyclase"/>
</dbReference>
<keyword evidence="2" id="KW-0456">Lyase</keyword>
<name>A0A2G8KKB1_STIJA</name>
<dbReference type="Pfam" id="PF14336">
    <property type="entry name" value="GLUCM-like_C"/>
    <property type="match status" value="1"/>
</dbReference>
<evidence type="ECO:0000313" key="5">
    <source>
        <dbReference type="Proteomes" id="UP000230750"/>
    </source>
</evidence>
<dbReference type="FunFam" id="3.40.1640.10:FF:000001">
    <property type="entry name" value="D-glutamate cyclase, mitochondrial"/>
    <property type="match status" value="1"/>
</dbReference>
<dbReference type="SUPFAM" id="SSF160920">
    <property type="entry name" value="PSTPO5379-like"/>
    <property type="match status" value="1"/>
</dbReference>
<comment type="caution">
    <text evidence="4">The sequence shown here is derived from an EMBL/GenBank/DDBJ whole genome shotgun (WGS) entry which is preliminary data.</text>
</comment>
<feature type="domain" description="D-glutamate cyclase-like C-terminal" evidence="3">
    <location>
        <begin position="276"/>
        <end position="593"/>
    </location>
</feature>
<dbReference type="GO" id="GO:0006536">
    <property type="term" value="P:glutamate metabolic process"/>
    <property type="evidence" value="ECO:0007669"/>
    <property type="project" value="TreeGrafter"/>
</dbReference>
<sequence>MAHLKTKQEPLDGIDLRKVPPSKARSLFREGKYFRKGTAGMCSGHLQANLVMLPSDYSQSFAQFCSANCGPLPVLFSSKPGQFDAPPLTTTNPSDIRTDLAAYAVIENGERARIVKSLEEFEEQIKDFASFYLGCSFSFDKKLLSAGVPLRNLDENGLGNTSMYTTNIWCKPVGKFNCRQVVSMRAIPAELVQTAYAVTHVMKSVHGAPIHIGNPAVIGIADIGKVDYGVPTNFESNDRLLFWCCGATGVEAVKSIKNPPLASAASLAAEELLTKLEVLASDDPGKRNIAKLFEPGELMKSALCLSHSRSVAIVTGYPAFYNEAIPFETDGPPGALALGVVLQSLGIHVTLILDPMAGFDKAMESILEKLISEGVIKKPFSLEVYPRPGHSASDLKSALDFLTEDGDITRPRFDHLVAIERPGMAADGHYYTMGAKDISHLVTNTDILFDAARNIPTTFTTAVGDGGNELGMGKFYERVRRHVMNGEIIASKVPADFVITCGVSNWGGYALCFALYALRSDVIHDRHRRRGLGFPLTREEKEKMRESLPSQKQEEAVMRVLLDHKFFDMTGKVCMSVDGLDFYDIHLPKLKDMMECMALCY</sequence>
<dbReference type="Proteomes" id="UP000230750">
    <property type="component" value="Unassembled WGS sequence"/>
</dbReference>
<dbReference type="GO" id="GO:0047820">
    <property type="term" value="F:D-glutamate cyclase activity"/>
    <property type="evidence" value="ECO:0007669"/>
    <property type="project" value="TreeGrafter"/>
</dbReference>